<dbReference type="SUPFAM" id="SSF47459">
    <property type="entry name" value="HLH, helix-loop-helix DNA-binding domain"/>
    <property type="match status" value="1"/>
</dbReference>
<evidence type="ECO:0000256" key="2">
    <source>
        <dbReference type="ARBA" id="ARBA00023015"/>
    </source>
</evidence>
<evidence type="ECO:0000256" key="4">
    <source>
        <dbReference type="ARBA" id="ARBA00023163"/>
    </source>
</evidence>
<dbReference type="GO" id="GO:0003677">
    <property type="term" value="F:DNA binding"/>
    <property type="evidence" value="ECO:0007669"/>
    <property type="project" value="UniProtKB-KW"/>
</dbReference>
<dbReference type="PROSITE" id="PS50888">
    <property type="entry name" value="BHLH"/>
    <property type="match status" value="1"/>
</dbReference>
<feature type="compositionally biased region" description="Basic and acidic residues" evidence="6">
    <location>
        <begin position="254"/>
        <end position="268"/>
    </location>
</feature>
<dbReference type="InterPro" id="IPR011598">
    <property type="entry name" value="bHLH_dom"/>
</dbReference>
<feature type="compositionally biased region" description="Basic and acidic residues" evidence="6">
    <location>
        <begin position="307"/>
        <end position="320"/>
    </location>
</feature>
<evidence type="ECO:0000256" key="6">
    <source>
        <dbReference type="SAM" id="MobiDB-lite"/>
    </source>
</evidence>
<dbReference type="InterPro" id="IPR031066">
    <property type="entry name" value="bHLH_ALC-like_plant"/>
</dbReference>
<dbReference type="Gene3D" id="4.10.280.10">
    <property type="entry name" value="Helix-loop-helix DNA-binding domain"/>
    <property type="match status" value="1"/>
</dbReference>
<organism evidence="8">
    <name type="scientific">Sesamum radiatum</name>
    <name type="common">Black benniseed</name>
    <dbReference type="NCBI Taxonomy" id="300843"/>
    <lineage>
        <taxon>Eukaryota</taxon>
        <taxon>Viridiplantae</taxon>
        <taxon>Streptophyta</taxon>
        <taxon>Embryophyta</taxon>
        <taxon>Tracheophyta</taxon>
        <taxon>Spermatophyta</taxon>
        <taxon>Magnoliopsida</taxon>
        <taxon>eudicotyledons</taxon>
        <taxon>Gunneridae</taxon>
        <taxon>Pentapetalae</taxon>
        <taxon>asterids</taxon>
        <taxon>lamiids</taxon>
        <taxon>Lamiales</taxon>
        <taxon>Pedaliaceae</taxon>
        <taxon>Sesamum</taxon>
    </lineage>
</organism>
<dbReference type="PANTHER" id="PTHR45855">
    <property type="entry name" value="TRANSCRIPTION FACTOR PIF1-RELATED"/>
    <property type="match status" value="1"/>
</dbReference>
<reference evidence="8" key="1">
    <citation type="submission" date="2020-06" db="EMBL/GenBank/DDBJ databases">
        <authorList>
            <person name="Li T."/>
            <person name="Hu X."/>
            <person name="Zhang T."/>
            <person name="Song X."/>
            <person name="Zhang H."/>
            <person name="Dai N."/>
            <person name="Sheng W."/>
            <person name="Hou X."/>
            <person name="Wei L."/>
        </authorList>
    </citation>
    <scope>NUCLEOTIDE SEQUENCE</scope>
    <source>
        <strain evidence="8">G02</strain>
        <tissue evidence="8">Leaf</tissue>
    </source>
</reference>
<dbReference type="EMBL" id="JACGWJ010000003">
    <property type="protein sequence ID" value="KAL0429068.1"/>
    <property type="molecule type" value="Genomic_DNA"/>
</dbReference>
<feature type="compositionally biased region" description="Gly residues" evidence="6">
    <location>
        <begin position="459"/>
        <end position="475"/>
    </location>
</feature>
<reference evidence="8" key="2">
    <citation type="journal article" date="2024" name="Plant">
        <title>Genomic evolution and insights into agronomic trait innovations of Sesamum species.</title>
        <authorList>
            <person name="Miao H."/>
            <person name="Wang L."/>
            <person name="Qu L."/>
            <person name="Liu H."/>
            <person name="Sun Y."/>
            <person name="Le M."/>
            <person name="Wang Q."/>
            <person name="Wei S."/>
            <person name="Zheng Y."/>
            <person name="Lin W."/>
            <person name="Duan Y."/>
            <person name="Cao H."/>
            <person name="Xiong S."/>
            <person name="Wang X."/>
            <person name="Wei L."/>
            <person name="Li C."/>
            <person name="Ma Q."/>
            <person name="Ju M."/>
            <person name="Zhao R."/>
            <person name="Li G."/>
            <person name="Mu C."/>
            <person name="Tian Q."/>
            <person name="Mei H."/>
            <person name="Zhang T."/>
            <person name="Gao T."/>
            <person name="Zhang H."/>
        </authorList>
    </citation>
    <scope>NUCLEOTIDE SEQUENCE</scope>
    <source>
        <strain evidence="8">G02</strain>
    </source>
</reference>
<keyword evidence="3" id="KW-0238">DNA-binding</keyword>
<keyword evidence="5" id="KW-0539">Nucleus</keyword>
<protein>
    <submittedName>
        <fullName evidence="8">Transcription factor UNE10</fullName>
    </submittedName>
</protein>
<evidence type="ECO:0000313" key="8">
    <source>
        <dbReference type="EMBL" id="KAL0429068.1"/>
    </source>
</evidence>
<feature type="region of interest" description="Disordered" evidence="6">
    <location>
        <begin position="452"/>
        <end position="481"/>
    </location>
</feature>
<dbReference type="InterPro" id="IPR036638">
    <property type="entry name" value="HLH_DNA-bd_sf"/>
</dbReference>
<name>A0AAW2VIH8_SESRA</name>
<keyword evidence="4" id="KW-0804">Transcription</keyword>
<dbReference type="GO" id="GO:0005634">
    <property type="term" value="C:nucleus"/>
    <property type="evidence" value="ECO:0007669"/>
    <property type="project" value="UniProtKB-SubCell"/>
</dbReference>
<comment type="caution">
    <text evidence="8">The sequence shown here is derived from an EMBL/GenBank/DDBJ whole genome shotgun (WGS) entry which is preliminary data.</text>
</comment>
<gene>
    <name evidence="8" type="ORF">Sradi_0532800</name>
</gene>
<comment type="subcellular location">
    <subcellularLocation>
        <location evidence="1">Nucleus</location>
    </subcellularLocation>
</comment>
<dbReference type="PANTHER" id="PTHR45855:SF23">
    <property type="entry name" value="TRANSCRIPTION FACTOR MEE8-RELATED"/>
    <property type="match status" value="1"/>
</dbReference>
<feature type="compositionally biased region" description="Basic and acidic residues" evidence="6">
    <location>
        <begin position="286"/>
        <end position="297"/>
    </location>
</feature>
<accession>A0AAW2VIH8</accession>
<feature type="compositionally biased region" description="Polar residues" evidence="6">
    <location>
        <begin position="269"/>
        <end position="285"/>
    </location>
</feature>
<evidence type="ECO:0000256" key="3">
    <source>
        <dbReference type="ARBA" id="ARBA00023125"/>
    </source>
</evidence>
<proteinExistence type="predicted"/>
<evidence type="ECO:0000256" key="5">
    <source>
        <dbReference type="ARBA" id="ARBA00023242"/>
    </source>
</evidence>
<dbReference type="GO" id="GO:0046983">
    <property type="term" value="F:protein dimerization activity"/>
    <property type="evidence" value="ECO:0007669"/>
    <property type="project" value="InterPro"/>
</dbReference>
<dbReference type="AlphaFoldDB" id="A0AAW2VIH8"/>
<feature type="domain" description="BHLH" evidence="7">
    <location>
        <begin position="281"/>
        <end position="334"/>
    </location>
</feature>
<sequence length="481" mass="51002">MNQCVPSWDFGHNSAPVPTINLHAHSIDCAPPHVPSLEYEVAELTWENGQLAMHGLRTPRATDKFTRTSSLTKYNTWDKPRAGGTLESIVNQATRHPHPKSVVDDGVDTNNNLVPWFDHHVALVNPATSFCTTMTMDALVPCNNNIHIKDHNQEKPTQMLDPAPPGIGTCMVECSTRVGSYGGGGGGAPLEAGTRITRVGINSCRTNGSLSESATCGGRDSCPMSLDTCEREPCGGGSTCPASLVTPEKTISGKECSKASGDAHDSISHSRSQACDLHQISNMRQTGDEEDKKKGNEKSSISTKRSRAADVHNQSERTDKASMLDEVIEYLRQLQTQVQMMGRMNMSSMMFPLAMQQQLQMSMMPHVGMGIGMGMGMGMAGVMDMNTVSRAGGLSPVIPPTAPFMPLPSGDRLAAPAGSGFPDPLLAFLACQSQPMAMDAYSRLAALYQQMQQPPAGSAGSGSDSGFGSGSGSGSASGPKN</sequence>
<evidence type="ECO:0000256" key="1">
    <source>
        <dbReference type="ARBA" id="ARBA00004123"/>
    </source>
</evidence>
<feature type="region of interest" description="Disordered" evidence="6">
    <location>
        <begin position="254"/>
        <end position="320"/>
    </location>
</feature>
<keyword evidence="2" id="KW-0805">Transcription regulation</keyword>
<evidence type="ECO:0000259" key="7">
    <source>
        <dbReference type="PROSITE" id="PS50888"/>
    </source>
</evidence>